<comment type="caution">
    <text evidence="3">The sequence shown here is derived from an EMBL/GenBank/DDBJ whole genome shotgun (WGS) entry which is preliminary data.</text>
</comment>
<evidence type="ECO:0000313" key="4">
    <source>
        <dbReference type="Proteomes" id="UP001318860"/>
    </source>
</evidence>
<dbReference type="CDD" id="cd04051">
    <property type="entry name" value="C2_SRC2_like"/>
    <property type="match status" value="1"/>
</dbReference>
<dbReference type="PROSITE" id="PS50004">
    <property type="entry name" value="C2"/>
    <property type="match status" value="1"/>
</dbReference>
<dbReference type="SUPFAM" id="SSF49562">
    <property type="entry name" value="C2 domain (Calcium/lipid-binding domain, CaLB)"/>
    <property type="match status" value="1"/>
</dbReference>
<keyword evidence="4" id="KW-1185">Reference proteome</keyword>
<feature type="domain" description="C2" evidence="2">
    <location>
        <begin position="1"/>
        <end position="112"/>
    </location>
</feature>
<dbReference type="InterPro" id="IPR000008">
    <property type="entry name" value="C2_dom"/>
</dbReference>
<dbReference type="Proteomes" id="UP001318860">
    <property type="component" value="Unassembled WGS sequence"/>
</dbReference>
<dbReference type="Pfam" id="PF00168">
    <property type="entry name" value="C2"/>
    <property type="match status" value="1"/>
</dbReference>
<protein>
    <recommendedName>
        <fullName evidence="2">C2 domain-containing protein</fullName>
    </recommendedName>
</protein>
<dbReference type="PANTHER" id="PTHR32246">
    <property type="entry name" value="INGRESSION PROTEIN FIC1"/>
    <property type="match status" value="1"/>
</dbReference>
<gene>
    <name evidence="3" type="ORF">DH2020_003269</name>
</gene>
<dbReference type="EMBL" id="JABTTQ020000003">
    <property type="protein sequence ID" value="KAK6159888.1"/>
    <property type="molecule type" value="Genomic_DNA"/>
</dbReference>
<evidence type="ECO:0000313" key="3">
    <source>
        <dbReference type="EMBL" id="KAK6159888.1"/>
    </source>
</evidence>
<proteinExistence type="predicted"/>
<dbReference type="Gene3D" id="2.60.40.150">
    <property type="entry name" value="C2 domain"/>
    <property type="match status" value="1"/>
</dbReference>
<dbReference type="InterPro" id="IPR035892">
    <property type="entry name" value="C2_domain_sf"/>
</dbReference>
<dbReference type="PANTHER" id="PTHR32246:SF163">
    <property type="entry name" value="PROTEIN SRC2-LIKE"/>
    <property type="match status" value="1"/>
</dbReference>
<evidence type="ECO:0000256" key="1">
    <source>
        <dbReference type="SAM" id="MobiDB-lite"/>
    </source>
</evidence>
<feature type="region of interest" description="Disordered" evidence="1">
    <location>
        <begin position="184"/>
        <end position="223"/>
    </location>
</feature>
<dbReference type="SMART" id="SM00239">
    <property type="entry name" value="C2"/>
    <property type="match status" value="1"/>
</dbReference>
<accession>A0ABR0XL40</accession>
<name>A0ABR0XL40_REHGL</name>
<sequence>MEYRPLNLTLISAEGLKDVNLFGKMDVYAEVSIAGYPQSKKKTPVDKNCGPNPKWNHKMEFIVDEPYLTKPGLNLFIQLKAEGTIGSDKEVGSATVPVHDLYKPDSNEDRVVEYQIRTPSGKSKGSIKFSCRFGEKFTHQVEEKKHVASEPVTAYPAAPAPYAGGSGYPPAPYAGGSGYPPGPHPGMAYQHPPPPPAGYGGYPQPSGYGYQQPPPPGYGYPPPGFAPGYGQYAQAPQKPKKNKMGMGGGLGLGLGAGLLGGLLVGEMASDIGDAASYADGYDDAMGDMGGGFDF</sequence>
<evidence type="ECO:0000259" key="2">
    <source>
        <dbReference type="PROSITE" id="PS50004"/>
    </source>
</evidence>
<reference evidence="3 4" key="1">
    <citation type="journal article" date="2021" name="Comput. Struct. Biotechnol. J.">
        <title>De novo genome assembly of the potent medicinal plant Rehmannia glutinosa using nanopore technology.</title>
        <authorList>
            <person name="Ma L."/>
            <person name="Dong C."/>
            <person name="Song C."/>
            <person name="Wang X."/>
            <person name="Zheng X."/>
            <person name="Niu Y."/>
            <person name="Chen S."/>
            <person name="Feng W."/>
        </authorList>
    </citation>
    <scope>NUCLEOTIDE SEQUENCE [LARGE SCALE GENOMIC DNA]</scope>
    <source>
        <strain evidence="3">DH-2019</strain>
    </source>
</reference>
<feature type="compositionally biased region" description="Pro residues" evidence="1">
    <location>
        <begin position="212"/>
        <end position="223"/>
    </location>
</feature>
<dbReference type="InterPro" id="IPR044750">
    <property type="entry name" value="C2_SRC2/BAP"/>
</dbReference>
<organism evidence="3 4">
    <name type="scientific">Rehmannia glutinosa</name>
    <name type="common">Chinese foxglove</name>
    <dbReference type="NCBI Taxonomy" id="99300"/>
    <lineage>
        <taxon>Eukaryota</taxon>
        <taxon>Viridiplantae</taxon>
        <taxon>Streptophyta</taxon>
        <taxon>Embryophyta</taxon>
        <taxon>Tracheophyta</taxon>
        <taxon>Spermatophyta</taxon>
        <taxon>Magnoliopsida</taxon>
        <taxon>eudicotyledons</taxon>
        <taxon>Gunneridae</taxon>
        <taxon>Pentapetalae</taxon>
        <taxon>asterids</taxon>
        <taxon>lamiids</taxon>
        <taxon>Lamiales</taxon>
        <taxon>Orobanchaceae</taxon>
        <taxon>Rehmannieae</taxon>
        <taxon>Rehmannia</taxon>
    </lineage>
</organism>
<feature type="compositionally biased region" description="Low complexity" evidence="1">
    <location>
        <begin position="202"/>
        <end position="211"/>
    </location>
</feature>